<accession>V7ARP9</accession>
<dbReference type="EMBL" id="CM002297">
    <property type="protein sequence ID" value="ESW07283.1"/>
    <property type="molecule type" value="Genomic_DNA"/>
</dbReference>
<dbReference type="PANTHER" id="PTHR33472">
    <property type="entry name" value="OS01G0106600 PROTEIN"/>
    <property type="match status" value="1"/>
</dbReference>
<keyword evidence="3" id="KW-1185">Reference proteome</keyword>
<feature type="compositionally biased region" description="Polar residues" evidence="1">
    <location>
        <begin position="68"/>
        <end position="82"/>
    </location>
</feature>
<dbReference type="Proteomes" id="UP000000226">
    <property type="component" value="Chromosome 10"/>
</dbReference>
<dbReference type="STRING" id="3885.V7ARP9"/>
<protein>
    <submittedName>
        <fullName evidence="2">Uncharacterized protein</fullName>
    </submittedName>
</protein>
<feature type="region of interest" description="Disordered" evidence="1">
    <location>
        <begin position="128"/>
        <end position="160"/>
    </location>
</feature>
<dbReference type="PANTHER" id="PTHR33472:SF1">
    <property type="entry name" value="EXTENSIN-RELATED"/>
    <property type="match status" value="1"/>
</dbReference>
<dbReference type="Gramene" id="ESW07283">
    <property type="protein sequence ID" value="ESW07283"/>
    <property type="gene ID" value="PHAVU_010G116800g"/>
</dbReference>
<dbReference type="OMA" id="LSHHEPG"/>
<dbReference type="OrthoDB" id="1939627at2759"/>
<evidence type="ECO:0000256" key="1">
    <source>
        <dbReference type="SAM" id="MobiDB-lite"/>
    </source>
</evidence>
<evidence type="ECO:0000313" key="2">
    <source>
        <dbReference type="EMBL" id="ESW07283.1"/>
    </source>
</evidence>
<gene>
    <name evidence="2" type="ORF">PHAVU_010G116800g</name>
</gene>
<reference evidence="3" key="1">
    <citation type="journal article" date="2014" name="Nat. Genet.">
        <title>A reference genome for common bean and genome-wide analysis of dual domestications.</title>
        <authorList>
            <person name="Schmutz J."/>
            <person name="McClean P.E."/>
            <person name="Mamidi S."/>
            <person name="Wu G.A."/>
            <person name="Cannon S.B."/>
            <person name="Grimwood J."/>
            <person name="Jenkins J."/>
            <person name="Shu S."/>
            <person name="Song Q."/>
            <person name="Chavarro C."/>
            <person name="Torres-Torres M."/>
            <person name="Geffroy V."/>
            <person name="Moghaddam S.M."/>
            <person name="Gao D."/>
            <person name="Abernathy B."/>
            <person name="Barry K."/>
            <person name="Blair M."/>
            <person name="Brick M.A."/>
            <person name="Chovatia M."/>
            <person name="Gepts P."/>
            <person name="Goodstein D.M."/>
            <person name="Gonzales M."/>
            <person name="Hellsten U."/>
            <person name="Hyten D.L."/>
            <person name="Jia G."/>
            <person name="Kelly J.D."/>
            <person name="Kudrna D."/>
            <person name="Lee R."/>
            <person name="Richard M.M."/>
            <person name="Miklas P.N."/>
            <person name="Osorno J.M."/>
            <person name="Rodrigues J."/>
            <person name="Thareau V."/>
            <person name="Urrea C.A."/>
            <person name="Wang M."/>
            <person name="Yu Y."/>
            <person name="Zhang M."/>
            <person name="Wing R.A."/>
            <person name="Cregan P.B."/>
            <person name="Rokhsar D.S."/>
            <person name="Jackson S.A."/>
        </authorList>
    </citation>
    <scope>NUCLEOTIDE SEQUENCE [LARGE SCALE GENOMIC DNA]</scope>
    <source>
        <strain evidence="3">cv. G19833</strain>
    </source>
</reference>
<sequence length="276" mass="30237">MNTCETSSINSILWLIHFHTQTKEASTIKLDFSISMAHPILIRPWSRLASLHSPSSSAESHPKPQLPQPSFKTTNTNSHDTNAIATKSLPTTADVHTPIHSPNLKSTTPMVFPAAKLKVQPPPVVEVTIEKPNDGKGNASLKNESEETKNKVIGPNETKGKGIHTKVSEGHGVRVITISGENRGAYMKITQSQKKQPIHKMGNSDGEKVRTLSSPPNRAFYGNSNVQCVNNSMLLNSSLSHHEPGVHLIVPKRPFPKGLHLKERDEVQTIDLKAAF</sequence>
<proteinExistence type="predicted"/>
<organism evidence="2 3">
    <name type="scientific">Phaseolus vulgaris</name>
    <name type="common">Kidney bean</name>
    <name type="synonym">French bean</name>
    <dbReference type="NCBI Taxonomy" id="3885"/>
    <lineage>
        <taxon>Eukaryota</taxon>
        <taxon>Viridiplantae</taxon>
        <taxon>Streptophyta</taxon>
        <taxon>Embryophyta</taxon>
        <taxon>Tracheophyta</taxon>
        <taxon>Spermatophyta</taxon>
        <taxon>Magnoliopsida</taxon>
        <taxon>eudicotyledons</taxon>
        <taxon>Gunneridae</taxon>
        <taxon>Pentapetalae</taxon>
        <taxon>rosids</taxon>
        <taxon>fabids</taxon>
        <taxon>Fabales</taxon>
        <taxon>Fabaceae</taxon>
        <taxon>Papilionoideae</taxon>
        <taxon>50 kb inversion clade</taxon>
        <taxon>NPAAA clade</taxon>
        <taxon>indigoferoid/millettioid clade</taxon>
        <taxon>Phaseoleae</taxon>
        <taxon>Phaseolus</taxon>
    </lineage>
</organism>
<dbReference type="AlphaFoldDB" id="V7ARP9"/>
<feature type="region of interest" description="Disordered" evidence="1">
    <location>
        <begin position="52"/>
        <end position="82"/>
    </location>
</feature>
<evidence type="ECO:0000313" key="3">
    <source>
        <dbReference type="Proteomes" id="UP000000226"/>
    </source>
</evidence>
<name>V7ARP9_PHAVU</name>